<feature type="chain" id="PRO_5002543489" evidence="7">
    <location>
        <begin position="23"/>
        <end position="489"/>
    </location>
</feature>
<feature type="signal peptide" evidence="7">
    <location>
        <begin position="1"/>
        <end position="22"/>
    </location>
</feature>
<proteinExistence type="predicted"/>
<evidence type="ECO:0000313" key="9">
    <source>
        <dbReference type="Proteomes" id="UP000034182"/>
    </source>
</evidence>
<dbReference type="PANTHER" id="PTHR31018:SF3">
    <property type="entry name" value="RECEPTOR PROTEIN-TYROSINE KINASE"/>
    <property type="match status" value="1"/>
</dbReference>
<dbReference type="SUPFAM" id="SSF52058">
    <property type="entry name" value="L domain-like"/>
    <property type="match status" value="2"/>
</dbReference>
<keyword evidence="2" id="KW-0134">Cell wall</keyword>
<dbReference type="EMBL" id="LAQI01000160">
    <property type="protein sequence ID" value="KKY17037.1"/>
    <property type="molecule type" value="Genomic_DNA"/>
</dbReference>
<dbReference type="AlphaFoldDB" id="A0A0G2E1V3"/>
<dbReference type="InterPro" id="IPR051648">
    <property type="entry name" value="CWI-Assembly_Regulator"/>
</dbReference>
<feature type="compositionally biased region" description="Low complexity" evidence="6">
    <location>
        <begin position="349"/>
        <end position="359"/>
    </location>
</feature>
<protein>
    <submittedName>
        <fullName evidence="8">Putative gpi-anchored cell wall organization protein ecm33</fullName>
    </submittedName>
</protein>
<dbReference type="Proteomes" id="UP000034182">
    <property type="component" value="Unassembled WGS sequence"/>
</dbReference>
<evidence type="ECO:0000313" key="8">
    <source>
        <dbReference type="EMBL" id="KKY17037.1"/>
    </source>
</evidence>
<evidence type="ECO:0000256" key="1">
    <source>
        <dbReference type="ARBA" id="ARBA00004191"/>
    </source>
</evidence>
<reference evidence="8 9" key="2">
    <citation type="submission" date="2015-05" db="EMBL/GenBank/DDBJ databases">
        <title>Distinctive expansion of gene families associated with plant cell wall degradation and secondary metabolism in the genomes of grapevine trunk pathogens.</title>
        <authorList>
            <person name="Lawrence D.P."/>
            <person name="Travadon R."/>
            <person name="Rolshausen P.E."/>
            <person name="Baumgartner K."/>
        </authorList>
    </citation>
    <scope>NUCLEOTIDE SEQUENCE [LARGE SCALE GENOMIC DNA]</scope>
    <source>
        <strain evidence="8">DS831</strain>
    </source>
</reference>
<evidence type="ECO:0000256" key="7">
    <source>
        <dbReference type="SAM" id="SignalP"/>
    </source>
</evidence>
<keyword evidence="5" id="KW-0325">Glycoprotein</keyword>
<sequence length="489" mass="50156">MVYSTKLRSIAASGLLAGSAAASSGCSAPDGGVLTVGVDDVFDISSCKTFEGSIAISEETWGSISLDGIEEITGSLIVDSAETLTYFSADSLSSIGGLELSNAPLFTGFDLPSLNKIESLSLSSLPLLWEVDFGSTIEECSTVEVRDTYLTSLELEVLEPEKIIIEENDFLWSVSVASTSVDEISIGGNTNAVDISFPQLESAKQVTISNATGLSFPSLTSIEESITITDSWLETFDFSTLETIGGSLEISGVWDLESLSLSSLKSVGGDLKISDCGFSSLAFEALESVEGDLSFDLASLEEFTFESLTSVGGSWDVAGSSSASLSCSDYKHVVKGDDFSCGTSDEPASEPSEAAASTPVRSTPVASLPTDLASTPALTVPSSVSVPATPVPTTPGAVITPGPSTPGAAGSVPRPSSVISSEEILTETLRNGSTVTLTSWTPVATVPVATTPAATPSNPTVPYEGVASALSPVAGVVGLVSAAMMFCLL</sequence>
<feature type="region of interest" description="Disordered" evidence="6">
    <location>
        <begin position="341"/>
        <end position="416"/>
    </location>
</feature>
<name>A0A0G2E1V3_9PEZI</name>
<organism evidence="8 9">
    <name type="scientific">Diplodia seriata</name>
    <dbReference type="NCBI Taxonomy" id="420778"/>
    <lineage>
        <taxon>Eukaryota</taxon>
        <taxon>Fungi</taxon>
        <taxon>Dikarya</taxon>
        <taxon>Ascomycota</taxon>
        <taxon>Pezizomycotina</taxon>
        <taxon>Dothideomycetes</taxon>
        <taxon>Dothideomycetes incertae sedis</taxon>
        <taxon>Botryosphaeriales</taxon>
        <taxon>Botryosphaeriaceae</taxon>
        <taxon>Diplodia</taxon>
    </lineage>
</organism>
<dbReference type="InterPro" id="IPR036941">
    <property type="entry name" value="Rcpt_L-dom_sf"/>
</dbReference>
<evidence type="ECO:0000256" key="2">
    <source>
        <dbReference type="ARBA" id="ARBA00022512"/>
    </source>
</evidence>
<keyword evidence="4 7" id="KW-0732">Signal</keyword>
<gene>
    <name evidence="8" type="ORF">UCDDS831_g06507</name>
</gene>
<comment type="subcellular location">
    <subcellularLocation>
        <location evidence="1">Secreted</location>
        <location evidence="1">Cell wall</location>
    </subcellularLocation>
</comment>
<dbReference type="Gene3D" id="3.80.20.20">
    <property type="entry name" value="Receptor L-domain"/>
    <property type="match status" value="2"/>
</dbReference>
<evidence type="ECO:0000256" key="6">
    <source>
        <dbReference type="SAM" id="MobiDB-lite"/>
    </source>
</evidence>
<evidence type="ECO:0000256" key="5">
    <source>
        <dbReference type="ARBA" id="ARBA00023180"/>
    </source>
</evidence>
<evidence type="ECO:0000256" key="3">
    <source>
        <dbReference type="ARBA" id="ARBA00022525"/>
    </source>
</evidence>
<evidence type="ECO:0000256" key="4">
    <source>
        <dbReference type="ARBA" id="ARBA00022729"/>
    </source>
</evidence>
<accession>A0A0G2E1V3</accession>
<reference evidence="8 9" key="1">
    <citation type="submission" date="2015-03" db="EMBL/GenBank/DDBJ databases">
        <authorList>
            <person name="Morales-Cruz A."/>
            <person name="Amrine K.C."/>
            <person name="Cantu D."/>
        </authorList>
    </citation>
    <scope>NUCLEOTIDE SEQUENCE [LARGE SCALE GENOMIC DNA]</scope>
    <source>
        <strain evidence="8">DS831</strain>
    </source>
</reference>
<keyword evidence="3" id="KW-0964">Secreted</keyword>
<comment type="caution">
    <text evidence="8">The sequence shown here is derived from an EMBL/GenBank/DDBJ whole genome shotgun (WGS) entry which is preliminary data.</text>
</comment>
<feature type="compositionally biased region" description="Low complexity" evidence="6">
    <location>
        <begin position="374"/>
        <end position="388"/>
    </location>
</feature>
<dbReference type="PROSITE" id="PS51257">
    <property type="entry name" value="PROKAR_LIPOPROTEIN"/>
    <property type="match status" value="1"/>
</dbReference>
<dbReference type="PANTHER" id="PTHR31018">
    <property type="entry name" value="SPORULATION-SPECIFIC PROTEIN-RELATED"/>
    <property type="match status" value="1"/>
</dbReference>